<name>A0A9W6LAJ0_9BACT</name>
<evidence type="ECO:0000313" key="2">
    <source>
        <dbReference type="Proteomes" id="UP001144372"/>
    </source>
</evidence>
<dbReference type="SUPFAM" id="SSF56784">
    <property type="entry name" value="HAD-like"/>
    <property type="match status" value="1"/>
</dbReference>
<comment type="caution">
    <text evidence="1">The sequence shown here is derived from an EMBL/GenBank/DDBJ whole genome shotgun (WGS) entry which is preliminary data.</text>
</comment>
<dbReference type="PANTHER" id="PTHR43885:SF1">
    <property type="entry name" value="SUPERFAMILY HYDROLASE, PUTATIVE (AFU_ORTHOLOGUE AFUA_4G13290)-RELATED"/>
    <property type="match status" value="1"/>
</dbReference>
<dbReference type="NCBIfam" id="TIGR01549">
    <property type="entry name" value="HAD-SF-IA-v1"/>
    <property type="match status" value="1"/>
</dbReference>
<dbReference type="InterPro" id="IPR006439">
    <property type="entry name" value="HAD-SF_hydro_IA"/>
</dbReference>
<dbReference type="RefSeq" id="WP_281796552.1">
    <property type="nucleotide sequence ID" value="NZ_BSDR01000001.1"/>
</dbReference>
<dbReference type="Gene3D" id="3.40.50.1000">
    <property type="entry name" value="HAD superfamily/HAD-like"/>
    <property type="match status" value="1"/>
</dbReference>
<dbReference type="InterPro" id="IPR023198">
    <property type="entry name" value="PGP-like_dom2"/>
</dbReference>
<sequence length="227" mass="25270">MDKKQPNKLGCIVFDFDGTLAELRLDFGEMKSRLGRLGRAYLDLEPAVPAVPALEWLEILVARVQKVDAAAALEFQDRAQRLIVDMEMEAARNGALFPFTRNLLEGLKEKKIKVAIITRNCEKAVRLVFPDLGSYCMGLLAREHVPRVKPDPDHLFRALQHVAAPPQTALMVGDHPLDIETGKRAGILTAGVWSGRASQQDLIQSGAHWTAQNCRELILALECERLL</sequence>
<organism evidence="1 2">
    <name type="scientific">Desulforhabdus amnigena</name>
    <dbReference type="NCBI Taxonomy" id="40218"/>
    <lineage>
        <taxon>Bacteria</taxon>
        <taxon>Pseudomonadati</taxon>
        <taxon>Thermodesulfobacteriota</taxon>
        <taxon>Syntrophobacteria</taxon>
        <taxon>Syntrophobacterales</taxon>
        <taxon>Syntrophobacteraceae</taxon>
        <taxon>Desulforhabdus</taxon>
    </lineage>
</organism>
<proteinExistence type="predicted"/>
<dbReference type="Proteomes" id="UP001144372">
    <property type="component" value="Unassembled WGS sequence"/>
</dbReference>
<dbReference type="InterPro" id="IPR023214">
    <property type="entry name" value="HAD_sf"/>
</dbReference>
<dbReference type="SFLD" id="SFLDS00003">
    <property type="entry name" value="Haloacid_Dehalogenase"/>
    <property type="match status" value="1"/>
</dbReference>
<evidence type="ECO:0000313" key="1">
    <source>
        <dbReference type="EMBL" id="GLI36269.1"/>
    </source>
</evidence>
<dbReference type="SFLD" id="SFLDG01129">
    <property type="entry name" value="C1.5:_HAD__Beta-PGM__Phosphata"/>
    <property type="match status" value="1"/>
</dbReference>
<reference evidence="1" key="1">
    <citation type="submission" date="2022-12" db="EMBL/GenBank/DDBJ databases">
        <title>Reference genome sequencing for broad-spectrum identification of bacterial and archaeal isolates by mass spectrometry.</title>
        <authorList>
            <person name="Sekiguchi Y."/>
            <person name="Tourlousse D.M."/>
        </authorList>
    </citation>
    <scope>NUCLEOTIDE SEQUENCE</scope>
    <source>
        <strain evidence="1">ASRB1</strain>
    </source>
</reference>
<dbReference type="EMBL" id="BSDR01000001">
    <property type="protein sequence ID" value="GLI36269.1"/>
    <property type="molecule type" value="Genomic_DNA"/>
</dbReference>
<dbReference type="PANTHER" id="PTHR43885">
    <property type="entry name" value="HALOACID DEHALOGENASE-LIKE HYDROLASE"/>
    <property type="match status" value="1"/>
</dbReference>
<gene>
    <name evidence="1" type="ORF">DAMNIGENAA_37020</name>
</gene>
<dbReference type="Pfam" id="PF00702">
    <property type="entry name" value="Hydrolase"/>
    <property type="match status" value="1"/>
</dbReference>
<dbReference type="AlphaFoldDB" id="A0A9W6LAJ0"/>
<keyword evidence="2" id="KW-1185">Reference proteome</keyword>
<accession>A0A9W6LAJ0</accession>
<dbReference type="InterPro" id="IPR036412">
    <property type="entry name" value="HAD-like_sf"/>
</dbReference>
<protein>
    <submittedName>
        <fullName evidence="1">Haloacid dehalogenase</fullName>
    </submittedName>
</protein>
<dbReference type="Gene3D" id="1.10.150.240">
    <property type="entry name" value="Putative phosphatase, domain 2"/>
    <property type="match status" value="1"/>
</dbReference>